<accession>A0AAD9DN83</accession>
<evidence type="ECO:0000313" key="2">
    <source>
        <dbReference type="Proteomes" id="UP001239994"/>
    </source>
</evidence>
<dbReference type="Proteomes" id="UP001239994">
    <property type="component" value="Unassembled WGS sequence"/>
</dbReference>
<dbReference type="AlphaFoldDB" id="A0AAD9DN83"/>
<keyword evidence="2" id="KW-1185">Reference proteome</keyword>
<organism evidence="1 2">
    <name type="scientific">Electrophorus voltai</name>
    <dbReference type="NCBI Taxonomy" id="2609070"/>
    <lineage>
        <taxon>Eukaryota</taxon>
        <taxon>Metazoa</taxon>
        <taxon>Chordata</taxon>
        <taxon>Craniata</taxon>
        <taxon>Vertebrata</taxon>
        <taxon>Euteleostomi</taxon>
        <taxon>Actinopterygii</taxon>
        <taxon>Neopterygii</taxon>
        <taxon>Teleostei</taxon>
        <taxon>Ostariophysi</taxon>
        <taxon>Gymnotiformes</taxon>
        <taxon>Gymnotoidei</taxon>
        <taxon>Gymnotidae</taxon>
        <taxon>Electrophorus</taxon>
    </lineage>
</organism>
<sequence>MGQFANVQPVKSLGKLFDASLKDSAAIQKCNDELGAWLTKVDKYDLPGRFKAWIYQLSILPSLVASAGLLTTVESLERKISSFLRKWLGLPWSLTSAALYGTSNILQLSFSGLTEEFKVACTREVQQHRDSRDCKVSSAGTEMKKKSLYLQAIGVLNKL</sequence>
<proteinExistence type="predicted"/>
<protein>
    <submittedName>
        <fullName evidence="1">Uncharacterized protein</fullName>
    </submittedName>
</protein>
<reference evidence="1" key="1">
    <citation type="submission" date="2023-03" db="EMBL/GenBank/DDBJ databases">
        <title>Electrophorus voltai genome.</title>
        <authorList>
            <person name="Bian C."/>
        </authorList>
    </citation>
    <scope>NUCLEOTIDE SEQUENCE</scope>
    <source>
        <strain evidence="1">CB-2022</strain>
        <tissue evidence="1">Muscle</tissue>
    </source>
</reference>
<name>A0AAD9DN83_9TELE</name>
<gene>
    <name evidence="1" type="ORF">P4O66_003130</name>
</gene>
<comment type="caution">
    <text evidence="1">The sequence shown here is derived from an EMBL/GenBank/DDBJ whole genome shotgun (WGS) entry which is preliminary data.</text>
</comment>
<dbReference type="EMBL" id="JAROKS010000025">
    <property type="protein sequence ID" value="KAK1785897.1"/>
    <property type="molecule type" value="Genomic_DNA"/>
</dbReference>
<evidence type="ECO:0000313" key="1">
    <source>
        <dbReference type="EMBL" id="KAK1785897.1"/>
    </source>
</evidence>